<dbReference type="PANTHER" id="PTHR13673:SF0">
    <property type="entry name" value="VPS35 ENDOSOMAL PROTEIN-SORTING FACTOR-LIKE"/>
    <property type="match status" value="1"/>
</dbReference>
<evidence type="ECO:0000313" key="6">
    <source>
        <dbReference type="EMBL" id="CRZ09535.1"/>
    </source>
</evidence>
<feature type="non-terminal residue" evidence="6">
    <location>
        <position position="1"/>
    </location>
</feature>
<dbReference type="InterPro" id="IPR029705">
    <property type="entry name" value="VPS35L"/>
</dbReference>
<evidence type="ECO:0000256" key="4">
    <source>
        <dbReference type="ARBA" id="ARBA00022753"/>
    </source>
</evidence>
<dbReference type="EMBL" id="HACM01009093">
    <property type="protein sequence ID" value="CRZ09535.1"/>
    <property type="molecule type" value="Transcribed_RNA"/>
</dbReference>
<keyword evidence="5" id="KW-0653">Protein transport</keyword>
<name>A0A0H5R5V6_9EUKA</name>
<comment type="similarity">
    <text evidence="2">Belongs to the VPS35L family.</text>
</comment>
<evidence type="ECO:0000256" key="1">
    <source>
        <dbReference type="ARBA" id="ARBA00004177"/>
    </source>
</evidence>
<evidence type="ECO:0000256" key="2">
    <source>
        <dbReference type="ARBA" id="ARBA00010704"/>
    </source>
</evidence>
<dbReference type="GO" id="GO:0032456">
    <property type="term" value="P:endocytic recycling"/>
    <property type="evidence" value="ECO:0007669"/>
    <property type="project" value="InterPro"/>
</dbReference>
<evidence type="ECO:0000256" key="3">
    <source>
        <dbReference type="ARBA" id="ARBA00022448"/>
    </source>
</evidence>
<accession>A0A0H5R5V6</accession>
<organism evidence="6">
    <name type="scientific">Spongospora subterranea</name>
    <dbReference type="NCBI Taxonomy" id="70186"/>
    <lineage>
        <taxon>Eukaryota</taxon>
        <taxon>Sar</taxon>
        <taxon>Rhizaria</taxon>
        <taxon>Endomyxa</taxon>
        <taxon>Phytomyxea</taxon>
        <taxon>Plasmodiophorida</taxon>
        <taxon>Plasmodiophoridae</taxon>
        <taxon>Spongospora</taxon>
    </lineage>
</organism>
<dbReference type="GO" id="GO:0005768">
    <property type="term" value="C:endosome"/>
    <property type="evidence" value="ECO:0007669"/>
    <property type="project" value="UniProtKB-SubCell"/>
</dbReference>
<comment type="subcellular location">
    <subcellularLocation>
        <location evidence="1">Endosome</location>
    </subcellularLocation>
</comment>
<protein>
    <submittedName>
        <fullName evidence="6">Uncharacterized protein</fullName>
    </submittedName>
</protein>
<dbReference type="AlphaFoldDB" id="A0A0H5R5V6"/>
<reference evidence="6" key="1">
    <citation type="submission" date="2015-04" db="EMBL/GenBank/DDBJ databases">
        <title>The genome sequence of the plant pathogenic Rhizarian Plasmodiophora brassicae reveals insights in its biotrophic life cycle and the origin of chitin synthesis.</title>
        <authorList>
            <person name="Schwelm A."/>
            <person name="Fogelqvist J."/>
            <person name="Knaust A."/>
            <person name="Julke S."/>
            <person name="Lilja T."/>
            <person name="Dhandapani V."/>
            <person name="Bonilla-Rosso G."/>
            <person name="Karlsson M."/>
            <person name="Shevchenko A."/>
            <person name="Choi S.R."/>
            <person name="Kim H.G."/>
            <person name="Park J.Y."/>
            <person name="Lim Y.P."/>
            <person name="Ludwig-Muller J."/>
            <person name="Dixelius C."/>
        </authorList>
    </citation>
    <scope>NUCLEOTIDE SEQUENCE</scope>
    <source>
        <tissue evidence="6">Potato root galls</tissue>
    </source>
</reference>
<proteinExistence type="inferred from homology"/>
<keyword evidence="3" id="KW-0813">Transport</keyword>
<sequence length="461" mass="52721">RDQCHKWLYSVNGIRDVIPRLYLSIAIIPCLRRIIAHDLQSTIDRIARMSRAISHPIISAYTRMYTSMQCVRSLNLVVDMIQDQIRVMYPRCDEAHIFRIAPALNWMMNMVYDYGPTPLPSLLLSYTKYSTDPALLVLIVDHIRPDHILEHSQQILDIIVENHRINSGNLTSLIKSVAAAQKPVSPSLFTGLRRAVFRLDNDHLIMELSECLMSIALNYVDPLPSDTFLSFYHDVISTYHLCNDTSKIARLMDIIINSRDLYRTLQIMANPVEMLLLIHDRDMLSSFLLKIIAMIPVSNESIDMMSSIFFSIESSNMHIDSQVIKEYITEISTPNATDDIPEHRSTLHRLMRAHSQLSCYWGPLFIDQALNILHSAHNQSHMDVEAYEFIGQCLEFCESILPLIKGQLDPYKRVIQSALQTGMISNAQAVVNLAIESSMDWNDFDQIQLQTIISTMNANAN</sequence>
<dbReference type="PANTHER" id="PTHR13673">
    <property type="entry name" value="ESOPHAGEAL CANCER ASSOCIATED PROTEIN"/>
    <property type="match status" value="1"/>
</dbReference>
<dbReference type="GO" id="GO:0015031">
    <property type="term" value="P:protein transport"/>
    <property type="evidence" value="ECO:0007669"/>
    <property type="project" value="UniProtKB-KW"/>
</dbReference>
<keyword evidence="4" id="KW-0967">Endosome</keyword>
<evidence type="ECO:0000256" key="5">
    <source>
        <dbReference type="ARBA" id="ARBA00022927"/>
    </source>
</evidence>